<reference evidence="4" key="1">
    <citation type="submission" date="2016-06" db="EMBL/GenBank/DDBJ databases">
        <authorList>
            <person name="Varghese N."/>
        </authorList>
    </citation>
    <scope>NUCLEOTIDE SEQUENCE [LARGE SCALE GENOMIC DNA]</scope>
    <source>
        <strain evidence="4">DSM 45555</strain>
    </source>
</reference>
<proteinExistence type="predicted"/>
<name>A0A1C4XCH7_9ACTN</name>
<dbReference type="EMBL" id="FMCV01000007">
    <property type="protein sequence ID" value="SCF06200.1"/>
    <property type="molecule type" value="Genomic_DNA"/>
</dbReference>
<feature type="domain" description="Acyltransferase 3" evidence="2">
    <location>
        <begin position="21"/>
        <end position="361"/>
    </location>
</feature>
<feature type="transmembrane region" description="Helical" evidence="1">
    <location>
        <begin position="422"/>
        <end position="441"/>
    </location>
</feature>
<feature type="transmembrane region" description="Helical" evidence="1">
    <location>
        <begin position="21"/>
        <end position="45"/>
    </location>
</feature>
<sequence length="460" mass="50035">MKPLAGLRRLADRTPPRRERFVDLLRAIAITAVVLGHWLVTVVGYQDGQLTGRSALPDLRWAYPLTWLVQVMPVFFLVGGYANAASLTSARRKGRRAGDWLVHRAARLVRPTTALVVVLAAGAGIARLLDTDGSRTRLVVWFAAIPLWFLAVYLIVVALTPVMWVLHRRYGIAVPAVLLVLVAAGDLARLHGDEAWGNGSFLFGWLAIHQIGFFWRDDRLPTRRRVQWAVLAGGATVLLLLTVPGPYPISMINVPGERLHNMSPPSLALIALFTCQLAVALLVRRRAERWLRRTRPWMAVIAVNAVVLTVFLWHITAAILLTAVLHTLGVLPAPAAGSAAWFAWRLPWLAMLTAVLAALVAVFGAIETRGTRTPRHRPRLLPTPAADLLARPAPRLVLAVTGLAAVAFGLLDNSLLPRTRPAPLGFPTVALAAYLAGALLLRVLRSVPAPSPDARHPSAG</sequence>
<keyword evidence="1" id="KW-0812">Transmembrane</keyword>
<evidence type="ECO:0000259" key="2">
    <source>
        <dbReference type="Pfam" id="PF01757"/>
    </source>
</evidence>
<feature type="transmembrane region" description="Helical" evidence="1">
    <location>
        <begin position="138"/>
        <end position="159"/>
    </location>
</feature>
<keyword evidence="4" id="KW-1185">Reference proteome</keyword>
<feature type="transmembrane region" description="Helical" evidence="1">
    <location>
        <begin position="267"/>
        <end position="284"/>
    </location>
</feature>
<keyword evidence="1" id="KW-1133">Transmembrane helix</keyword>
<feature type="transmembrane region" description="Helical" evidence="1">
    <location>
        <begin position="346"/>
        <end position="366"/>
    </location>
</feature>
<dbReference type="Pfam" id="PF01757">
    <property type="entry name" value="Acyl_transf_3"/>
    <property type="match status" value="1"/>
</dbReference>
<organism evidence="3 4">
    <name type="scientific">Micromonospora marina</name>
    <dbReference type="NCBI Taxonomy" id="307120"/>
    <lineage>
        <taxon>Bacteria</taxon>
        <taxon>Bacillati</taxon>
        <taxon>Actinomycetota</taxon>
        <taxon>Actinomycetes</taxon>
        <taxon>Micromonosporales</taxon>
        <taxon>Micromonosporaceae</taxon>
        <taxon>Micromonospora</taxon>
    </lineage>
</organism>
<dbReference type="GO" id="GO:0016747">
    <property type="term" value="F:acyltransferase activity, transferring groups other than amino-acyl groups"/>
    <property type="evidence" value="ECO:0007669"/>
    <property type="project" value="InterPro"/>
</dbReference>
<dbReference type="InterPro" id="IPR002656">
    <property type="entry name" value="Acyl_transf_3_dom"/>
</dbReference>
<evidence type="ECO:0000313" key="3">
    <source>
        <dbReference type="EMBL" id="SCF06200.1"/>
    </source>
</evidence>
<evidence type="ECO:0000256" key="1">
    <source>
        <dbReference type="SAM" id="Phobius"/>
    </source>
</evidence>
<dbReference type="Proteomes" id="UP000198551">
    <property type="component" value="Unassembled WGS sequence"/>
</dbReference>
<protein>
    <submittedName>
        <fullName evidence="3">Fucose 4-O-acetylase</fullName>
    </submittedName>
</protein>
<feature type="transmembrane region" description="Helical" evidence="1">
    <location>
        <begin position="296"/>
        <end position="326"/>
    </location>
</feature>
<keyword evidence="1" id="KW-0472">Membrane</keyword>
<gene>
    <name evidence="3" type="ORF">GA0070215_10755</name>
</gene>
<dbReference type="AlphaFoldDB" id="A0A1C4XCH7"/>
<feature type="transmembrane region" description="Helical" evidence="1">
    <location>
        <begin position="196"/>
        <end position="216"/>
    </location>
</feature>
<feature type="transmembrane region" description="Helical" evidence="1">
    <location>
        <begin position="228"/>
        <end position="247"/>
    </location>
</feature>
<feature type="transmembrane region" description="Helical" evidence="1">
    <location>
        <begin position="396"/>
        <end position="416"/>
    </location>
</feature>
<accession>A0A1C4XCH7</accession>
<evidence type="ECO:0000313" key="4">
    <source>
        <dbReference type="Proteomes" id="UP000198551"/>
    </source>
</evidence>
<feature type="transmembrane region" description="Helical" evidence="1">
    <location>
        <begin position="65"/>
        <end position="87"/>
    </location>
</feature>
<feature type="transmembrane region" description="Helical" evidence="1">
    <location>
        <begin position="171"/>
        <end position="190"/>
    </location>
</feature>
<feature type="transmembrane region" description="Helical" evidence="1">
    <location>
        <begin position="108"/>
        <end position="126"/>
    </location>
</feature>